<evidence type="ECO:0000313" key="6">
    <source>
        <dbReference type="Proteomes" id="UP001596039"/>
    </source>
</evidence>
<dbReference type="RefSeq" id="WP_386740236.1">
    <property type="nucleotide sequence ID" value="NZ_JBHSMG010000002.1"/>
</dbReference>
<dbReference type="Proteomes" id="UP001596039">
    <property type="component" value="Unassembled WGS sequence"/>
</dbReference>
<organism evidence="5 6">
    <name type="scientific">Lysinimonas soli</name>
    <dbReference type="NCBI Taxonomy" id="1074233"/>
    <lineage>
        <taxon>Bacteria</taxon>
        <taxon>Bacillati</taxon>
        <taxon>Actinomycetota</taxon>
        <taxon>Actinomycetes</taxon>
        <taxon>Micrococcales</taxon>
        <taxon>Microbacteriaceae</taxon>
        <taxon>Lysinimonas</taxon>
    </lineage>
</organism>
<dbReference type="SUPFAM" id="SSF52218">
    <property type="entry name" value="Flavoproteins"/>
    <property type="match status" value="1"/>
</dbReference>
<evidence type="ECO:0000256" key="3">
    <source>
        <dbReference type="ARBA" id="ARBA00023002"/>
    </source>
</evidence>
<reference evidence="6" key="1">
    <citation type="journal article" date="2019" name="Int. J. Syst. Evol. Microbiol.">
        <title>The Global Catalogue of Microorganisms (GCM) 10K type strain sequencing project: providing services to taxonomists for standard genome sequencing and annotation.</title>
        <authorList>
            <consortium name="The Broad Institute Genomics Platform"/>
            <consortium name="The Broad Institute Genome Sequencing Center for Infectious Disease"/>
            <person name="Wu L."/>
            <person name="Ma J."/>
        </authorList>
    </citation>
    <scope>NUCLEOTIDE SEQUENCE [LARGE SCALE GENOMIC DNA]</scope>
    <source>
        <strain evidence="6">CGMCC 4.6997</strain>
    </source>
</reference>
<dbReference type="InterPro" id="IPR029039">
    <property type="entry name" value="Flavoprotein-like_sf"/>
</dbReference>
<evidence type="ECO:0000256" key="1">
    <source>
        <dbReference type="ARBA" id="ARBA00022630"/>
    </source>
</evidence>
<proteinExistence type="predicted"/>
<sequence length="201" mass="21306">MAAISVVGVSGSPTRPSRTTALVDEVTRAVAASVGGESTVIELAPLLSELGAGPFRGDVGPNAREALEQVEAADVIVVGSPAYRATYTGLFKLFFDHVGQYALADKPIVLTATGGSDRHALLVEHQMRPLFGFFQALTLPLGIFANEGDFVDYRVESTELQARIATAVRRTLPLLASNLQLEATGDGIRLPVPEFARPDAF</sequence>
<dbReference type="EMBL" id="JBHSMG010000002">
    <property type="protein sequence ID" value="MFC5502544.1"/>
    <property type="molecule type" value="Genomic_DNA"/>
</dbReference>
<evidence type="ECO:0000259" key="4">
    <source>
        <dbReference type="Pfam" id="PF03358"/>
    </source>
</evidence>
<dbReference type="InterPro" id="IPR005025">
    <property type="entry name" value="FMN_Rdtase-like_dom"/>
</dbReference>
<evidence type="ECO:0000313" key="5">
    <source>
        <dbReference type="EMBL" id="MFC5502544.1"/>
    </source>
</evidence>
<dbReference type="PANTHER" id="PTHR43408">
    <property type="entry name" value="FMN REDUCTASE (NADPH)"/>
    <property type="match status" value="1"/>
</dbReference>
<evidence type="ECO:0000256" key="2">
    <source>
        <dbReference type="ARBA" id="ARBA00022643"/>
    </source>
</evidence>
<dbReference type="EC" id="1.5.1.-" evidence="5"/>
<dbReference type="InterPro" id="IPR019912">
    <property type="entry name" value="FMN_Rdtase_MsuE-like"/>
</dbReference>
<keyword evidence="6" id="KW-1185">Reference proteome</keyword>
<dbReference type="GO" id="GO:0016491">
    <property type="term" value="F:oxidoreductase activity"/>
    <property type="evidence" value="ECO:0007669"/>
    <property type="project" value="UniProtKB-KW"/>
</dbReference>
<accession>A0ABW0NQ92</accession>
<feature type="domain" description="NADPH-dependent FMN reductase-like" evidence="4">
    <location>
        <begin position="5"/>
        <end position="145"/>
    </location>
</feature>
<name>A0ABW0NQ92_9MICO</name>
<keyword evidence="3 5" id="KW-0560">Oxidoreductase</keyword>
<dbReference type="PANTHER" id="PTHR43408:SF2">
    <property type="entry name" value="FMN REDUCTASE (NADPH)"/>
    <property type="match status" value="1"/>
</dbReference>
<dbReference type="NCBIfam" id="TIGR03566">
    <property type="entry name" value="FMN_reduc_MsuE"/>
    <property type="match status" value="1"/>
</dbReference>
<protein>
    <submittedName>
        <fullName evidence="5">FMN reductase</fullName>
        <ecNumber evidence="5">1.5.1.-</ecNumber>
    </submittedName>
</protein>
<keyword evidence="1" id="KW-0285">Flavoprotein</keyword>
<dbReference type="Pfam" id="PF03358">
    <property type="entry name" value="FMN_red"/>
    <property type="match status" value="1"/>
</dbReference>
<dbReference type="Gene3D" id="3.40.50.360">
    <property type="match status" value="1"/>
</dbReference>
<gene>
    <name evidence="5" type="primary">msuE</name>
    <name evidence="5" type="ORF">ACFPJ4_09865</name>
</gene>
<keyword evidence="2" id="KW-0288">FMN</keyword>
<comment type="caution">
    <text evidence="5">The sequence shown here is derived from an EMBL/GenBank/DDBJ whole genome shotgun (WGS) entry which is preliminary data.</text>
</comment>
<dbReference type="InterPro" id="IPR051814">
    <property type="entry name" value="NAD(P)H-dep_FMN_reductase"/>
</dbReference>